<evidence type="ECO:0000256" key="4">
    <source>
        <dbReference type="ARBA" id="ARBA00022989"/>
    </source>
</evidence>
<protein>
    <submittedName>
        <fullName evidence="8">Hlj1p</fullName>
    </submittedName>
</protein>
<evidence type="ECO:0000256" key="5">
    <source>
        <dbReference type="ARBA" id="ARBA00023136"/>
    </source>
</evidence>
<dbReference type="PANTHER" id="PTHR43908:SF3">
    <property type="entry name" value="AT29763P-RELATED"/>
    <property type="match status" value="1"/>
</dbReference>
<dbReference type="CDD" id="cd06257">
    <property type="entry name" value="DnaJ"/>
    <property type="match status" value="1"/>
</dbReference>
<evidence type="ECO:0000259" key="7">
    <source>
        <dbReference type="PROSITE" id="PS50076"/>
    </source>
</evidence>
<keyword evidence="3" id="KW-0256">Endoplasmic reticulum</keyword>
<gene>
    <name evidence="8" type="primary">HLJ1</name>
    <name evidence="8" type="ORF">AWJ20_1218</name>
</gene>
<keyword evidence="4" id="KW-1133">Transmembrane helix</keyword>
<evidence type="ECO:0000313" key="8">
    <source>
        <dbReference type="EMBL" id="ANB12940.1"/>
    </source>
</evidence>
<dbReference type="FunFam" id="1.10.287.110:FF:000070">
    <property type="entry name" value="Endoplasmic reticulum protein, putative"/>
    <property type="match status" value="1"/>
</dbReference>
<evidence type="ECO:0000313" key="9">
    <source>
        <dbReference type="Proteomes" id="UP000189580"/>
    </source>
</evidence>
<dbReference type="RefSeq" id="XP_018735417.1">
    <property type="nucleotide sequence ID" value="XM_018878077.1"/>
</dbReference>
<reference evidence="8 9" key="1">
    <citation type="submission" date="2016-02" db="EMBL/GenBank/DDBJ databases">
        <title>Complete genome sequence and transcriptome regulation of the pentose utilising yeast Sugiyamaella lignohabitans.</title>
        <authorList>
            <person name="Bellasio M."/>
            <person name="Peymann A."/>
            <person name="Valli M."/>
            <person name="Sipitzky M."/>
            <person name="Graf A."/>
            <person name="Sauer M."/>
            <person name="Marx H."/>
            <person name="Mattanovich D."/>
        </authorList>
    </citation>
    <scope>NUCLEOTIDE SEQUENCE [LARGE SCALE GENOMIC DNA]</scope>
    <source>
        <strain evidence="8 9">CBS 10342</strain>
    </source>
</reference>
<dbReference type="GeneID" id="30032996"/>
<accession>A0A167DHZ1</accession>
<keyword evidence="5" id="KW-0472">Membrane</keyword>
<dbReference type="InterPro" id="IPR001623">
    <property type="entry name" value="DnaJ_domain"/>
</dbReference>
<evidence type="ECO:0000256" key="3">
    <source>
        <dbReference type="ARBA" id="ARBA00022824"/>
    </source>
</evidence>
<dbReference type="EMBL" id="CP014501">
    <property type="protein sequence ID" value="ANB12940.1"/>
    <property type="molecule type" value="Genomic_DNA"/>
</dbReference>
<dbReference type="PANTHER" id="PTHR43908">
    <property type="entry name" value="AT29763P-RELATED"/>
    <property type="match status" value="1"/>
</dbReference>
<keyword evidence="9" id="KW-1185">Reference proteome</keyword>
<feature type="region of interest" description="Disordered" evidence="6">
    <location>
        <begin position="102"/>
        <end position="126"/>
    </location>
</feature>
<dbReference type="InterPro" id="IPR018253">
    <property type="entry name" value="DnaJ_domain_CS"/>
</dbReference>
<dbReference type="PROSITE" id="PS50076">
    <property type="entry name" value="DNAJ_2"/>
    <property type="match status" value="1"/>
</dbReference>
<dbReference type="PRINTS" id="PR00625">
    <property type="entry name" value="JDOMAIN"/>
</dbReference>
<dbReference type="GO" id="GO:0030544">
    <property type="term" value="F:Hsp70 protein binding"/>
    <property type="evidence" value="ECO:0007669"/>
    <property type="project" value="TreeGrafter"/>
</dbReference>
<dbReference type="AlphaFoldDB" id="A0A167DHZ1"/>
<feature type="compositionally biased region" description="Gly residues" evidence="6">
    <location>
        <begin position="115"/>
        <end position="126"/>
    </location>
</feature>
<evidence type="ECO:0000256" key="2">
    <source>
        <dbReference type="ARBA" id="ARBA00022692"/>
    </source>
</evidence>
<dbReference type="InterPro" id="IPR015399">
    <property type="entry name" value="DUF1977_DnaJ-like"/>
</dbReference>
<dbReference type="InterPro" id="IPR036869">
    <property type="entry name" value="J_dom_sf"/>
</dbReference>
<dbReference type="InterPro" id="IPR051100">
    <property type="entry name" value="DnaJ_subfamily_B/C"/>
</dbReference>
<feature type="domain" description="J" evidence="7">
    <location>
        <begin position="45"/>
        <end position="109"/>
    </location>
</feature>
<dbReference type="OrthoDB" id="1507364at2759"/>
<dbReference type="GO" id="GO:0005789">
    <property type="term" value="C:endoplasmic reticulum membrane"/>
    <property type="evidence" value="ECO:0007669"/>
    <property type="project" value="UniProtKB-SubCell"/>
</dbReference>
<dbReference type="Proteomes" id="UP000189580">
    <property type="component" value="Chromosome a"/>
</dbReference>
<dbReference type="SUPFAM" id="SSF46565">
    <property type="entry name" value="Chaperone J-domain"/>
    <property type="match status" value="1"/>
</dbReference>
<dbReference type="GO" id="GO:0071218">
    <property type="term" value="P:cellular response to misfolded protein"/>
    <property type="evidence" value="ECO:0007669"/>
    <property type="project" value="TreeGrafter"/>
</dbReference>
<feature type="region of interest" description="Disordered" evidence="6">
    <location>
        <begin position="1"/>
        <end position="31"/>
    </location>
</feature>
<feature type="compositionally biased region" description="Polar residues" evidence="6">
    <location>
        <begin position="1"/>
        <end position="20"/>
    </location>
</feature>
<proteinExistence type="predicted"/>
<dbReference type="SMART" id="SM00271">
    <property type="entry name" value="DnaJ"/>
    <property type="match status" value="1"/>
</dbReference>
<evidence type="ECO:0000256" key="1">
    <source>
        <dbReference type="ARBA" id="ARBA00004389"/>
    </source>
</evidence>
<dbReference type="Pfam" id="PF09320">
    <property type="entry name" value="DUF1977"/>
    <property type="match status" value="1"/>
</dbReference>
<dbReference type="KEGG" id="slb:AWJ20_1218"/>
<dbReference type="PROSITE" id="PS00636">
    <property type="entry name" value="DNAJ_1"/>
    <property type="match status" value="1"/>
</dbReference>
<sequence>MSSTGAEKSTTSATNRSHNQGRQDRSYTPAQMAAVTRVRKCRHTDYYAILDIESPSSDSEVRKSYRKLALIMHPDKNGAPGADEAFKLVSKAFQVLSDPDKKRIFDQTGADPDSRGGGGGGGFGGGAGSRAAASGFAGGSPFGADISPDDLFNMFFGGGFGGAGGAGGGFQQFGGFGGPGIRVHTFGGGSSPFAAFQQGAGTRRQAGTGTTRQQQQEPFSIRQLFELLPLMLLFFVPVLFSLFGDSSSSTGLRTPRYEFKSVPPYTLERTTPLHHIPYYVKPEDVTQLPERKLRQLDRQAEVSYVQALKNRCYHEYENKQQKISDAKGWFFVDTDAYNEAIQIPLPSCDRLDTLGVAYNR</sequence>
<name>A0A167DHZ1_9ASCO</name>
<organism evidence="8 9">
    <name type="scientific">Sugiyamaella lignohabitans</name>
    <dbReference type="NCBI Taxonomy" id="796027"/>
    <lineage>
        <taxon>Eukaryota</taxon>
        <taxon>Fungi</taxon>
        <taxon>Dikarya</taxon>
        <taxon>Ascomycota</taxon>
        <taxon>Saccharomycotina</taxon>
        <taxon>Dipodascomycetes</taxon>
        <taxon>Dipodascales</taxon>
        <taxon>Trichomonascaceae</taxon>
        <taxon>Sugiyamaella</taxon>
    </lineage>
</organism>
<comment type="subcellular location">
    <subcellularLocation>
        <location evidence="1">Endoplasmic reticulum membrane</location>
        <topology evidence="1">Single-pass membrane protein</topology>
    </subcellularLocation>
</comment>
<keyword evidence="2" id="KW-0812">Transmembrane</keyword>
<dbReference type="Pfam" id="PF00226">
    <property type="entry name" value="DnaJ"/>
    <property type="match status" value="1"/>
</dbReference>
<evidence type="ECO:0000256" key="6">
    <source>
        <dbReference type="SAM" id="MobiDB-lite"/>
    </source>
</evidence>
<dbReference type="Gene3D" id="1.10.287.110">
    <property type="entry name" value="DnaJ domain"/>
    <property type="match status" value="1"/>
</dbReference>